<evidence type="ECO:0000256" key="1">
    <source>
        <dbReference type="ARBA" id="ARBA00004123"/>
    </source>
</evidence>
<feature type="region of interest" description="Disordered" evidence="5">
    <location>
        <begin position="108"/>
        <end position="174"/>
    </location>
</feature>
<feature type="region of interest" description="Disordered" evidence="5">
    <location>
        <begin position="300"/>
        <end position="397"/>
    </location>
</feature>
<feature type="compositionally biased region" description="Polar residues" evidence="5">
    <location>
        <begin position="329"/>
        <end position="338"/>
    </location>
</feature>
<protein>
    <submittedName>
        <fullName evidence="7">Hcm1 protein</fullName>
    </submittedName>
</protein>
<dbReference type="RefSeq" id="XP_003866177.1">
    <property type="nucleotide sequence ID" value="XM_003866129.1"/>
</dbReference>
<comment type="subcellular location">
    <subcellularLocation>
        <location evidence="1 4">Nucleus</location>
    </subcellularLocation>
</comment>
<feature type="region of interest" description="Disordered" evidence="5">
    <location>
        <begin position="415"/>
        <end position="457"/>
    </location>
</feature>
<evidence type="ECO:0000256" key="4">
    <source>
        <dbReference type="PROSITE-ProRule" id="PRU00089"/>
    </source>
</evidence>
<dbReference type="GO" id="GO:0001228">
    <property type="term" value="F:DNA-binding transcription activator activity, RNA polymerase II-specific"/>
    <property type="evidence" value="ECO:0007669"/>
    <property type="project" value="UniProtKB-ARBA"/>
</dbReference>
<dbReference type="GO" id="GO:0005634">
    <property type="term" value="C:nucleus"/>
    <property type="evidence" value="ECO:0007669"/>
    <property type="project" value="UniProtKB-SubCell"/>
</dbReference>
<keyword evidence="2 4" id="KW-0238">DNA-binding</keyword>
<dbReference type="Proteomes" id="UP000005018">
    <property type="component" value="Chromosome 1"/>
</dbReference>
<feature type="compositionally biased region" description="Polar residues" evidence="5">
    <location>
        <begin position="154"/>
        <end position="173"/>
    </location>
</feature>
<feature type="region of interest" description="Disordered" evidence="5">
    <location>
        <begin position="646"/>
        <end position="679"/>
    </location>
</feature>
<keyword evidence="8" id="KW-1185">Reference proteome</keyword>
<feature type="compositionally biased region" description="Polar residues" evidence="5">
    <location>
        <begin position="428"/>
        <end position="441"/>
    </location>
</feature>
<dbReference type="PANTHER" id="PTHR11829:SF343">
    <property type="entry name" value="FORK-HEAD DOMAIN-CONTAINING PROTEIN"/>
    <property type="match status" value="1"/>
</dbReference>
<feature type="compositionally biased region" description="Polar residues" evidence="5">
    <location>
        <begin position="17"/>
        <end position="28"/>
    </location>
</feature>
<feature type="compositionally biased region" description="Acidic residues" evidence="5">
    <location>
        <begin position="342"/>
        <end position="366"/>
    </location>
</feature>
<dbReference type="PANTHER" id="PTHR11829">
    <property type="entry name" value="FORKHEAD BOX PROTEIN"/>
    <property type="match status" value="1"/>
</dbReference>
<feature type="region of interest" description="Disordered" evidence="5">
    <location>
        <begin position="488"/>
        <end position="532"/>
    </location>
</feature>
<evidence type="ECO:0000313" key="7">
    <source>
        <dbReference type="EMBL" id="CCG20737.1"/>
    </source>
</evidence>
<evidence type="ECO:0000256" key="3">
    <source>
        <dbReference type="ARBA" id="ARBA00023242"/>
    </source>
</evidence>
<feature type="compositionally biased region" description="Low complexity" evidence="5">
    <location>
        <begin position="442"/>
        <end position="452"/>
    </location>
</feature>
<gene>
    <name evidence="7" type="ORF">CORT_0A03490</name>
</gene>
<feature type="domain" description="Fork-head" evidence="6">
    <location>
        <begin position="181"/>
        <end position="274"/>
    </location>
</feature>
<evidence type="ECO:0000313" key="8">
    <source>
        <dbReference type="Proteomes" id="UP000005018"/>
    </source>
</evidence>
<feature type="compositionally biased region" description="Low complexity" evidence="5">
    <location>
        <begin position="51"/>
        <end position="65"/>
    </location>
</feature>
<sequence length="714" mass="78822">MSSLFTTDKPAGKLPLSESTNYYANSDSTPTGTTTTTTTTPSKLTKNSSISLSTQTPPSTATTSLKRTNQGGFDIFGFNTPLRTTHLDPTILSTINFDSNFYNMQSTYLSPASSSPQQQHQQQEPQEHPQSLPSVEEPEKEKGSPPIKKKRSKSTSPIKSGSTTTPITSTNKPFSLYSEEKPPYSYATLIGISILSHPEKRLTLSNIYQWISDTFRFYKKEDVGWQNSIRHNLSLNKAFVKGDKSKDGKGHYWCIKPGFEEQFLKSRSVKKSSYHEVMDQLNYATKINAALAAAQETTKQQAAVGTTEQKIASDKNISSKKRTRKQPITLMSSPTIPQERTVDEEQDSSNSEDDDGDDDYGEEDLTILDPPVKKFKSQRNSDNDTEEEDSLLQASTKSKSDNTYILDLPWSANTSYSESPTKLPPISHLTNSVLSTPKSTPNRSSRNSANNNIPQFQITESPENVLAGKNLTFTSSFSCNSNFELSPLRTSETGPLLEPVTPANNNSKRSQHHIAQLAQSQPSSVSSSTHLQHTNSIFGSTSKQMFILTRTPKSTTTPLRKTPTTNSIISYLEEYFSPLNENTHSLHHQQQPQLHQLHYASNLHIPASHPLHYIQTPPSTSANANGTTTTTSGSLLMQSTLLSASSSSASSTTSSHSKLNNVVASSTKNNDNSGDDKNDAFVAFQSSPILKRGFYEKSKNKNLIQELEKLQRES</sequence>
<evidence type="ECO:0000256" key="2">
    <source>
        <dbReference type="ARBA" id="ARBA00023125"/>
    </source>
</evidence>
<feature type="region of interest" description="Disordered" evidence="5">
    <location>
        <begin position="1"/>
        <end position="70"/>
    </location>
</feature>
<evidence type="ECO:0000256" key="5">
    <source>
        <dbReference type="SAM" id="MobiDB-lite"/>
    </source>
</evidence>
<feature type="compositionally biased region" description="Low complexity" evidence="5">
    <location>
        <begin position="515"/>
        <end position="532"/>
    </location>
</feature>
<dbReference type="FunFam" id="1.10.10.10:FF:000260">
    <property type="entry name" value="Forkhead transcription factor (Sep1)"/>
    <property type="match status" value="1"/>
</dbReference>
<accession>H8WWB3</accession>
<feature type="compositionally biased region" description="Low complexity" evidence="5">
    <location>
        <begin position="109"/>
        <end position="134"/>
    </location>
</feature>
<dbReference type="PRINTS" id="PR00053">
    <property type="entry name" value="FORKHEAD"/>
</dbReference>
<feature type="compositionally biased region" description="Low complexity" evidence="5">
    <location>
        <begin position="29"/>
        <end position="41"/>
    </location>
</feature>
<dbReference type="PROSITE" id="PS50039">
    <property type="entry name" value="FORK_HEAD_3"/>
    <property type="match status" value="1"/>
</dbReference>
<dbReference type="InterPro" id="IPR030456">
    <property type="entry name" value="TF_fork_head_CS_2"/>
</dbReference>
<dbReference type="AlphaFoldDB" id="H8WWB3"/>
<dbReference type="HOGENOM" id="CLU_023743_0_0_1"/>
<dbReference type="Pfam" id="PF00250">
    <property type="entry name" value="Forkhead"/>
    <property type="match status" value="1"/>
</dbReference>
<dbReference type="eggNOG" id="KOG2294">
    <property type="taxonomic scope" value="Eukaryota"/>
</dbReference>
<dbReference type="PROSITE" id="PS00658">
    <property type="entry name" value="FORK_HEAD_2"/>
    <property type="match status" value="1"/>
</dbReference>
<dbReference type="OrthoDB" id="5954824at2759"/>
<dbReference type="GeneID" id="14537656"/>
<feature type="compositionally biased region" description="Low complexity" evidence="5">
    <location>
        <begin position="646"/>
        <end position="657"/>
    </location>
</feature>
<name>H8WWB3_CANO9</name>
<dbReference type="KEGG" id="cot:CORT_0A03490"/>
<dbReference type="InterPro" id="IPR050211">
    <property type="entry name" value="FOX_domain-containing"/>
</dbReference>
<reference evidence="7 8" key="1">
    <citation type="journal article" date="2012" name="PLoS ONE">
        <title>Sequence and analysis of the genome of the pathogenic yeast Candida orthopsilosis.</title>
        <authorList>
            <person name="Riccombeni A."/>
            <person name="Vidanes G."/>
            <person name="Proux-Wera E."/>
            <person name="Wolfe K.H."/>
            <person name="Butler G."/>
        </authorList>
    </citation>
    <scope>NUCLEOTIDE SEQUENCE [LARGE SCALE GENOMIC DNA]</scope>
    <source>
        <strain evidence="7 8">Co 90-125</strain>
    </source>
</reference>
<feature type="DNA-binding region" description="Fork-head" evidence="4">
    <location>
        <begin position="181"/>
        <end position="274"/>
    </location>
</feature>
<dbReference type="Gene3D" id="1.10.10.10">
    <property type="entry name" value="Winged helix-like DNA-binding domain superfamily/Winged helix DNA-binding domain"/>
    <property type="match status" value="1"/>
</dbReference>
<dbReference type="SMART" id="SM00339">
    <property type="entry name" value="FH"/>
    <property type="match status" value="1"/>
</dbReference>
<dbReference type="GO" id="GO:0000978">
    <property type="term" value="F:RNA polymerase II cis-regulatory region sequence-specific DNA binding"/>
    <property type="evidence" value="ECO:0007669"/>
    <property type="project" value="TreeGrafter"/>
</dbReference>
<proteinExistence type="predicted"/>
<dbReference type="InterPro" id="IPR001766">
    <property type="entry name" value="Fork_head_dom"/>
</dbReference>
<organism evidence="7 8">
    <name type="scientific">Candida orthopsilosis (strain 90-125)</name>
    <name type="common">Yeast</name>
    <dbReference type="NCBI Taxonomy" id="1136231"/>
    <lineage>
        <taxon>Eukaryota</taxon>
        <taxon>Fungi</taxon>
        <taxon>Dikarya</taxon>
        <taxon>Ascomycota</taxon>
        <taxon>Saccharomycotina</taxon>
        <taxon>Pichiomycetes</taxon>
        <taxon>Debaryomycetaceae</taxon>
        <taxon>Candida/Lodderomyces clade</taxon>
        <taxon>Candida</taxon>
    </lineage>
</organism>
<dbReference type="InterPro" id="IPR036390">
    <property type="entry name" value="WH_DNA-bd_sf"/>
</dbReference>
<dbReference type="SUPFAM" id="SSF46785">
    <property type="entry name" value="Winged helix' DNA-binding domain"/>
    <property type="match status" value="1"/>
</dbReference>
<dbReference type="InterPro" id="IPR036388">
    <property type="entry name" value="WH-like_DNA-bd_sf"/>
</dbReference>
<keyword evidence="3 4" id="KW-0539">Nucleus</keyword>
<dbReference type="EMBL" id="HE681719">
    <property type="protein sequence ID" value="CCG20737.1"/>
    <property type="molecule type" value="Genomic_DNA"/>
</dbReference>
<evidence type="ECO:0000259" key="6">
    <source>
        <dbReference type="PROSITE" id="PS50039"/>
    </source>
</evidence>